<protein>
    <submittedName>
        <fullName evidence="1">Uncharacterized protein</fullName>
    </submittedName>
</protein>
<organism evidence="1 2">
    <name type="scientific">Andreesenia angusta</name>
    <dbReference type="NCBI Taxonomy" id="39480"/>
    <lineage>
        <taxon>Bacteria</taxon>
        <taxon>Bacillati</taxon>
        <taxon>Bacillota</taxon>
        <taxon>Tissierellia</taxon>
        <taxon>Tissierellales</taxon>
        <taxon>Gottschalkiaceae</taxon>
        <taxon>Andreesenia</taxon>
    </lineage>
</organism>
<keyword evidence="2" id="KW-1185">Reference proteome</keyword>
<evidence type="ECO:0000313" key="1">
    <source>
        <dbReference type="EMBL" id="OHW63390.1"/>
    </source>
</evidence>
<dbReference type="Proteomes" id="UP000180254">
    <property type="component" value="Unassembled WGS sequence"/>
</dbReference>
<proteinExistence type="predicted"/>
<reference evidence="1 2" key="1">
    <citation type="submission" date="2016-09" db="EMBL/GenBank/DDBJ databases">
        <title>Genome sequence of Eubacterium angustum.</title>
        <authorList>
            <person name="Poehlein A."/>
            <person name="Daniel R."/>
        </authorList>
    </citation>
    <scope>NUCLEOTIDE SEQUENCE [LARGE SCALE GENOMIC DNA]</scope>
    <source>
        <strain evidence="1 2">DSM 1989</strain>
    </source>
</reference>
<dbReference type="STRING" id="39480.EUAN_02540"/>
<dbReference type="EMBL" id="MKIE01000001">
    <property type="protein sequence ID" value="OHW63390.1"/>
    <property type="molecule type" value="Genomic_DNA"/>
</dbReference>
<evidence type="ECO:0000313" key="2">
    <source>
        <dbReference type="Proteomes" id="UP000180254"/>
    </source>
</evidence>
<gene>
    <name evidence="1" type="ORF">EUAN_02540</name>
</gene>
<dbReference type="RefSeq" id="WP_169817305.1">
    <property type="nucleotide sequence ID" value="NZ_MKIE01000001.1"/>
</dbReference>
<sequence length="51" mass="5624">MGDKDLLKAISDMLDSKLEPINRRLDSIDDKLGGYSETKGKVNRSIVEAST</sequence>
<comment type="caution">
    <text evidence="1">The sequence shown here is derived from an EMBL/GenBank/DDBJ whole genome shotgun (WGS) entry which is preliminary data.</text>
</comment>
<accession>A0A1S1VAE4</accession>
<name>A0A1S1VAE4_9FIRM</name>
<dbReference type="AlphaFoldDB" id="A0A1S1VAE4"/>